<evidence type="ECO:0000313" key="2">
    <source>
        <dbReference type="EMBL" id="RDX47140.1"/>
    </source>
</evidence>
<dbReference type="AlphaFoldDB" id="A0A371D3M1"/>
<sequence length="261" mass="29231">MPGQRPSSASADTRDTRSSAGQAHSVSEKRPSAAAARLRELHFREYARTLAGRKAAVAPLCSHRLKTDVQYLPGDTNDGRFIGKCGREGCVAVQYLSKKLSAKELAELNAQRPAGLFEPLPEPLPAAALRDVSNIVQEWDVLGYQKNHETANHYTVLPWTRLRDALRSWCPDMEDTETIAWCTTSGRVWSFIRVKDTRSDTIKLEHGDILVWTREDVVMLPDLPTYAHYARIVLTSLAAGLGIPDWSEFWQKATREMSPTE</sequence>
<evidence type="ECO:0000313" key="3">
    <source>
        <dbReference type="Proteomes" id="UP000256964"/>
    </source>
</evidence>
<keyword evidence="3" id="KW-1185">Reference proteome</keyword>
<feature type="region of interest" description="Disordered" evidence="1">
    <location>
        <begin position="1"/>
        <end position="33"/>
    </location>
</feature>
<accession>A0A371D3M1</accession>
<organism evidence="2 3">
    <name type="scientific">Lentinus brumalis</name>
    <dbReference type="NCBI Taxonomy" id="2498619"/>
    <lineage>
        <taxon>Eukaryota</taxon>
        <taxon>Fungi</taxon>
        <taxon>Dikarya</taxon>
        <taxon>Basidiomycota</taxon>
        <taxon>Agaricomycotina</taxon>
        <taxon>Agaricomycetes</taxon>
        <taxon>Polyporales</taxon>
        <taxon>Polyporaceae</taxon>
        <taxon>Lentinus</taxon>
    </lineage>
</organism>
<reference evidence="2 3" key="1">
    <citation type="journal article" date="2018" name="Biotechnol. Biofuels">
        <title>Integrative visual omics of the white-rot fungus Polyporus brumalis exposes the biotechnological potential of its oxidative enzymes for delignifying raw plant biomass.</title>
        <authorList>
            <person name="Miyauchi S."/>
            <person name="Rancon A."/>
            <person name="Drula E."/>
            <person name="Hage H."/>
            <person name="Chaduli D."/>
            <person name="Favel A."/>
            <person name="Grisel S."/>
            <person name="Henrissat B."/>
            <person name="Herpoel-Gimbert I."/>
            <person name="Ruiz-Duenas F.J."/>
            <person name="Chevret D."/>
            <person name="Hainaut M."/>
            <person name="Lin J."/>
            <person name="Wang M."/>
            <person name="Pangilinan J."/>
            <person name="Lipzen A."/>
            <person name="Lesage-Meessen L."/>
            <person name="Navarro D."/>
            <person name="Riley R."/>
            <person name="Grigoriev I.V."/>
            <person name="Zhou S."/>
            <person name="Raouche S."/>
            <person name="Rosso M.N."/>
        </authorList>
    </citation>
    <scope>NUCLEOTIDE SEQUENCE [LARGE SCALE GENOMIC DNA]</scope>
    <source>
        <strain evidence="2 3">BRFM 1820</strain>
    </source>
</reference>
<protein>
    <submittedName>
        <fullName evidence="2">Uncharacterized protein</fullName>
    </submittedName>
</protein>
<name>A0A371D3M1_9APHY</name>
<dbReference type="Proteomes" id="UP000256964">
    <property type="component" value="Unassembled WGS sequence"/>
</dbReference>
<gene>
    <name evidence="2" type="ORF">OH76DRAFT_1419802</name>
</gene>
<evidence type="ECO:0000256" key="1">
    <source>
        <dbReference type="SAM" id="MobiDB-lite"/>
    </source>
</evidence>
<proteinExistence type="predicted"/>
<dbReference type="EMBL" id="KZ857421">
    <property type="protein sequence ID" value="RDX47140.1"/>
    <property type="molecule type" value="Genomic_DNA"/>
</dbReference>
<feature type="compositionally biased region" description="Polar residues" evidence="1">
    <location>
        <begin position="1"/>
        <end position="11"/>
    </location>
</feature>